<dbReference type="AlphaFoldDB" id="A0A164MV11"/>
<sequence length="113" mass="12120">MIAHDGADYRAPEGKKLVNEQPWGALDNESLSKTQLMAYGWKGVMSVSLILIALFLTLVTMLISCGLAHFTTAPQDNASSAAKNQLPSTSTQLVALFKHLTVIVSVGTSPVYK</sequence>
<keyword evidence="1" id="KW-1133">Transmembrane helix</keyword>
<name>A0A164MV11_9AGAM</name>
<dbReference type="EMBL" id="KV419457">
    <property type="protein sequence ID" value="KZS87062.1"/>
    <property type="molecule type" value="Genomic_DNA"/>
</dbReference>
<organism evidence="2 3">
    <name type="scientific">Sistotremastrum niveocremeum HHB9708</name>
    <dbReference type="NCBI Taxonomy" id="1314777"/>
    <lineage>
        <taxon>Eukaryota</taxon>
        <taxon>Fungi</taxon>
        <taxon>Dikarya</taxon>
        <taxon>Basidiomycota</taxon>
        <taxon>Agaricomycotina</taxon>
        <taxon>Agaricomycetes</taxon>
        <taxon>Sistotremastrales</taxon>
        <taxon>Sistotremastraceae</taxon>
        <taxon>Sertulicium</taxon>
        <taxon>Sertulicium niveocremeum</taxon>
    </lineage>
</organism>
<evidence type="ECO:0000313" key="2">
    <source>
        <dbReference type="EMBL" id="KZS87062.1"/>
    </source>
</evidence>
<evidence type="ECO:0000256" key="1">
    <source>
        <dbReference type="SAM" id="Phobius"/>
    </source>
</evidence>
<accession>A0A164MV11</accession>
<keyword evidence="1" id="KW-0812">Transmembrane</keyword>
<evidence type="ECO:0000313" key="3">
    <source>
        <dbReference type="Proteomes" id="UP000076722"/>
    </source>
</evidence>
<protein>
    <submittedName>
        <fullName evidence="2">Uncharacterized protein</fullName>
    </submittedName>
</protein>
<gene>
    <name evidence="2" type="ORF">SISNIDRAFT_471239</name>
</gene>
<dbReference type="OrthoDB" id="3235960at2759"/>
<proteinExistence type="predicted"/>
<keyword evidence="1" id="KW-0472">Membrane</keyword>
<feature type="transmembrane region" description="Helical" evidence="1">
    <location>
        <begin position="43"/>
        <end position="70"/>
    </location>
</feature>
<dbReference type="Proteomes" id="UP000076722">
    <property type="component" value="Unassembled WGS sequence"/>
</dbReference>
<reference evidence="2 3" key="1">
    <citation type="journal article" date="2016" name="Mol. Biol. Evol.">
        <title>Comparative Genomics of Early-Diverging Mushroom-Forming Fungi Provides Insights into the Origins of Lignocellulose Decay Capabilities.</title>
        <authorList>
            <person name="Nagy L.G."/>
            <person name="Riley R."/>
            <person name="Tritt A."/>
            <person name="Adam C."/>
            <person name="Daum C."/>
            <person name="Floudas D."/>
            <person name="Sun H."/>
            <person name="Yadav J.S."/>
            <person name="Pangilinan J."/>
            <person name="Larsson K.H."/>
            <person name="Matsuura K."/>
            <person name="Barry K."/>
            <person name="Labutti K."/>
            <person name="Kuo R."/>
            <person name="Ohm R.A."/>
            <person name="Bhattacharya S.S."/>
            <person name="Shirouzu T."/>
            <person name="Yoshinaga Y."/>
            <person name="Martin F.M."/>
            <person name="Grigoriev I.V."/>
            <person name="Hibbett D.S."/>
        </authorList>
    </citation>
    <scope>NUCLEOTIDE SEQUENCE [LARGE SCALE GENOMIC DNA]</scope>
    <source>
        <strain evidence="2 3">HHB9708</strain>
    </source>
</reference>
<keyword evidence="3" id="KW-1185">Reference proteome</keyword>